<comment type="caution">
    <text evidence="1">The sequence shown here is derived from an EMBL/GenBank/DDBJ whole genome shotgun (WGS) entry which is preliminary data.</text>
</comment>
<sequence length="189" mass="21236">MLVNLRGPSGAGKSFIGHKLLDTYPHEEIWVDGWNKTKPKLVAYELPGGLFVLGRYTAKGGGLDGFLTKRTRERFYDLIRSYAFNKPFVFAEALILSSSKGAWKGLASEMAPDPLVFAFMDTPFDLCVKQVYLRNGGRPIREDQVKAHHAYLQRLSHRLKEEGENVVTIDHTCGFDQVVQLFKDGGWSG</sequence>
<organism evidence="1">
    <name type="scientific">marine sediment metagenome</name>
    <dbReference type="NCBI Taxonomy" id="412755"/>
    <lineage>
        <taxon>unclassified sequences</taxon>
        <taxon>metagenomes</taxon>
        <taxon>ecological metagenomes</taxon>
    </lineage>
</organism>
<dbReference type="EMBL" id="LAZR01027348">
    <property type="protein sequence ID" value="KKL65999.1"/>
    <property type="molecule type" value="Genomic_DNA"/>
</dbReference>
<dbReference type="SUPFAM" id="SSF52540">
    <property type="entry name" value="P-loop containing nucleoside triphosphate hydrolases"/>
    <property type="match status" value="1"/>
</dbReference>
<dbReference type="Pfam" id="PF18748">
    <property type="entry name" value="HMUDK_HMUD1"/>
    <property type="match status" value="1"/>
</dbReference>
<accession>A0A0F9DW66</accession>
<dbReference type="Gene3D" id="3.40.50.300">
    <property type="entry name" value="P-loop containing nucleotide triphosphate hydrolases"/>
    <property type="match status" value="1"/>
</dbReference>
<name>A0A0F9DW66_9ZZZZ</name>
<proteinExistence type="predicted"/>
<protein>
    <submittedName>
        <fullName evidence="1">Uncharacterized protein</fullName>
    </submittedName>
</protein>
<dbReference type="InterPro" id="IPR040924">
    <property type="entry name" value="HMUDK/HMUD1"/>
</dbReference>
<dbReference type="InterPro" id="IPR027417">
    <property type="entry name" value="P-loop_NTPase"/>
</dbReference>
<dbReference type="AlphaFoldDB" id="A0A0F9DW66"/>
<evidence type="ECO:0000313" key="1">
    <source>
        <dbReference type="EMBL" id="KKL65999.1"/>
    </source>
</evidence>
<reference evidence="1" key="1">
    <citation type="journal article" date="2015" name="Nature">
        <title>Complex archaea that bridge the gap between prokaryotes and eukaryotes.</title>
        <authorList>
            <person name="Spang A."/>
            <person name="Saw J.H."/>
            <person name="Jorgensen S.L."/>
            <person name="Zaremba-Niedzwiedzka K."/>
            <person name="Martijn J."/>
            <person name="Lind A.E."/>
            <person name="van Eijk R."/>
            <person name="Schleper C."/>
            <person name="Guy L."/>
            <person name="Ettema T.J."/>
        </authorList>
    </citation>
    <scope>NUCLEOTIDE SEQUENCE</scope>
</reference>
<gene>
    <name evidence="1" type="ORF">LCGC14_2149360</name>
</gene>